<proteinExistence type="predicted"/>
<keyword evidence="2" id="KW-1185">Reference proteome</keyword>
<dbReference type="RefSeq" id="WP_199295393.1">
    <property type="nucleotide sequence ID" value="NZ_JAMPKK010000032.1"/>
</dbReference>
<reference evidence="1 2" key="1">
    <citation type="submission" date="2022-04" db="EMBL/GenBank/DDBJ databases">
        <title>Positive selection, recombination, and allopatry shape intraspecific diversity of widespread and dominant cyanobacteria.</title>
        <authorList>
            <person name="Wei J."/>
            <person name="Shu W."/>
            <person name="Hu C."/>
        </authorList>
    </citation>
    <scope>NUCLEOTIDE SEQUENCE [LARGE SCALE GENOMIC DNA]</scope>
    <source>
        <strain evidence="1 2">GB2-A5</strain>
    </source>
</reference>
<organism evidence="1 2">
    <name type="scientific">Funiculus sociatus GB2-A5</name>
    <dbReference type="NCBI Taxonomy" id="2933946"/>
    <lineage>
        <taxon>Bacteria</taxon>
        <taxon>Bacillati</taxon>
        <taxon>Cyanobacteriota</taxon>
        <taxon>Cyanophyceae</taxon>
        <taxon>Coleofasciculales</taxon>
        <taxon>Coleofasciculaceae</taxon>
        <taxon>Funiculus</taxon>
    </lineage>
</organism>
<dbReference type="EMBL" id="JAMPKK010000032">
    <property type="protein sequence ID" value="MEP0865816.1"/>
    <property type="molecule type" value="Genomic_DNA"/>
</dbReference>
<accession>A0ABV0JQY9</accession>
<sequence>MGPAKVGMTVGELKKQLGANAEFKVMSPYIVDFDAIAVSQNGKVQYYILYPAAKPLTDSDKIEYLLTENPAYRTEKGVGSGTPLKQAEAAYGDATLSYNTAIEGREYVSFANEPAKNIAFRLGSFGDNSLVGVYPSASGEFNQTKQYKDDGIIRAVRVDCQGQSCGN</sequence>
<protein>
    <submittedName>
        <fullName evidence="1">Uncharacterized protein</fullName>
    </submittedName>
</protein>
<evidence type="ECO:0000313" key="1">
    <source>
        <dbReference type="EMBL" id="MEP0865816.1"/>
    </source>
</evidence>
<name>A0ABV0JQY9_9CYAN</name>
<evidence type="ECO:0000313" key="2">
    <source>
        <dbReference type="Proteomes" id="UP001442494"/>
    </source>
</evidence>
<dbReference type="Proteomes" id="UP001442494">
    <property type="component" value="Unassembled WGS sequence"/>
</dbReference>
<comment type="caution">
    <text evidence="1">The sequence shown here is derived from an EMBL/GenBank/DDBJ whole genome shotgun (WGS) entry which is preliminary data.</text>
</comment>
<gene>
    <name evidence="1" type="ORF">NDI37_15205</name>
</gene>